<evidence type="ECO:0000313" key="1">
    <source>
        <dbReference type="EMBL" id="UYP46905.1"/>
    </source>
</evidence>
<dbReference type="EMBL" id="CP104013">
    <property type="protein sequence ID" value="UYP46905.1"/>
    <property type="molecule type" value="Genomic_DNA"/>
</dbReference>
<keyword evidence="2" id="KW-1185">Reference proteome</keyword>
<reference evidence="1" key="1">
    <citation type="submission" date="2022-09" db="EMBL/GenBank/DDBJ databases">
        <title>Actin cytoskeleton and complex cell architecture in an #Asgard archaeon.</title>
        <authorList>
            <person name="Ponce Toledo R.I."/>
            <person name="Schleper C."/>
            <person name="Rodrigues Oliveira T."/>
            <person name="Wollweber F."/>
            <person name="Xu J."/>
            <person name="Rittmann S."/>
            <person name="Klingl A."/>
            <person name="Pilhofer M."/>
        </authorList>
    </citation>
    <scope>NUCLEOTIDE SEQUENCE</scope>
    <source>
        <strain evidence="1">B-35</strain>
    </source>
</reference>
<gene>
    <name evidence="1" type="ORF">NEF87_003190</name>
</gene>
<protein>
    <submittedName>
        <fullName evidence="1">Uncharacterized protein</fullName>
    </submittedName>
</protein>
<organism evidence="1 2">
    <name type="scientific">Candidatus Lokiarchaeum ossiferum</name>
    <dbReference type="NCBI Taxonomy" id="2951803"/>
    <lineage>
        <taxon>Archaea</taxon>
        <taxon>Promethearchaeati</taxon>
        <taxon>Promethearchaeota</taxon>
        <taxon>Promethearchaeia</taxon>
        <taxon>Promethearchaeales</taxon>
        <taxon>Promethearchaeaceae</taxon>
        <taxon>Candidatus Lokiarchaeum</taxon>
    </lineage>
</organism>
<proteinExistence type="predicted"/>
<name>A0ABY6HTQ6_9ARCH</name>
<dbReference type="Proteomes" id="UP001208689">
    <property type="component" value="Chromosome"/>
</dbReference>
<evidence type="ECO:0000313" key="2">
    <source>
        <dbReference type="Proteomes" id="UP001208689"/>
    </source>
</evidence>
<accession>A0ABY6HTQ6</accession>
<sequence length="33" mass="3727">MNINPGESIDYSQQNILVTPLVLIIPQMDILPF</sequence>